<evidence type="ECO:0000313" key="2">
    <source>
        <dbReference type="EMBL" id="OXT00530.1"/>
    </source>
</evidence>
<evidence type="ECO:0000313" key="3">
    <source>
        <dbReference type="Proteomes" id="UP000215405"/>
    </source>
</evidence>
<reference evidence="3" key="1">
    <citation type="journal article" date="2017" name="Int. J. Syst. Evol. Microbiol.">
        <title>Notoacmeibacter marinus gen. nov., sp. nov., isolated from the gut of a limpet and proposal of Notoacmeibacteraceae fam. nov. in the order Rhizobiales of the class Alphaproteobacteria.</title>
        <authorList>
            <person name="Huang Z."/>
            <person name="Guo F."/>
            <person name="Lai Q."/>
        </authorList>
    </citation>
    <scope>NUCLEOTIDE SEQUENCE [LARGE SCALE GENOMIC DNA]</scope>
    <source>
        <strain evidence="3">XMTR2A4</strain>
    </source>
</reference>
<accession>A0A231UXB5</accession>
<dbReference type="EMBL" id="NBYO01000002">
    <property type="protein sequence ID" value="OXT00530.1"/>
    <property type="molecule type" value="Genomic_DNA"/>
</dbReference>
<proteinExistence type="predicted"/>
<sequence>MEILRSDAVSAIRCRAVAKNVGQWRETPKRPATIHCRPECAGGAEPTAQAKTRHRRGGPEALKRT</sequence>
<evidence type="ECO:0000256" key="1">
    <source>
        <dbReference type="SAM" id="MobiDB-lite"/>
    </source>
</evidence>
<protein>
    <submittedName>
        <fullName evidence="2">Uncharacterized protein</fullName>
    </submittedName>
</protein>
<dbReference type="Proteomes" id="UP000215405">
    <property type="component" value="Unassembled WGS sequence"/>
</dbReference>
<gene>
    <name evidence="2" type="ORF">B7H23_10480</name>
</gene>
<name>A0A231UXB5_9HYPH</name>
<organism evidence="2 3">
    <name type="scientific">Notoacmeibacter marinus</name>
    <dbReference type="NCBI Taxonomy" id="1876515"/>
    <lineage>
        <taxon>Bacteria</taxon>
        <taxon>Pseudomonadati</taxon>
        <taxon>Pseudomonadota</taxon>
        <taxon>Alphaproteobacteria</taxon>
        <taxon>Hyphomicrobiales</taxon>
        <taxon>Notoacmeibacteraceae</taxon>
        <taxon>Notoacmeibacter</taxon>
    </lineage>
</organism>
<dbReference type="AlphaFoldDB" id="A0A231UXB5"/>
<keyword evidence="3" id="KW-1185">Reference proteome</keyword>
<feature type="region of interest" description="Disordered" evidence="1">
    <location>
        <begin position="35"/>
        <end position="65"/>
    </location>
</feature>
<comment type="caution">
    <text evidence="2">The sequence shown here is derived from an EMBL/GenBank/DDBJ whole genome shotgun (WGS) entry which is preliminary data.</text>
</comment>